<dbReference type="InterPro" id="IPR054728">
    <property type="entry name" value="RsmB-like_ferredoxin"/>
</dbReference>
<evidence type="ECO:0000256" key="1">
    <source>
        <dbReference type="ARBA" id="ARBA00022603"/>
    </source>
</evidence>
<evidence type="ECO:0000313" key="9">
    <source>
        <dbReference type="Proteomes" id="UP001596516"/>
    </source>
</evidence>
<evidence type="ECO:0000259" key="7">
    <source>
        <dbReference type="PROSITE" id="PS51686"/>
    </source>
</evidence>
<feature type="binding site" evidence="5">
    <location>
        <position position="288"/>
    </location>
    <ligand>
        <name>S-adenosyl-L-methionine</name>
        <dbReference type="ChEBI" id="CHEBI:59789"/>
    </ligand>
</feature>
<dbReference type="InterPro" id="IPR001678">
    <property type="entry name" value="MeTrfase_RsmB-F_NOP2_dom"/>
</dbReference>
<dbReference type="InterPro" id="IPR029063">
    <property type="entry name" value="SAM-dependent_MTases_sf"/>
</dbReference>
<comment type="caution">
    <text evidence="5">Lacks conserved residue(s) required for the propagation of feature annotation.</text>
</comment>
<name>A0ABW2UMG7_9RHOB</name>
<sequence length="392" mass="42086">MTPAARIAAAITLLDDWLAGQPLEQALTTWGRHNRYAGSGDRAAIRDHVFDAVRRRRSFAALGGAETGRGLMIGALRAAGVDPVTMFTGEGHAPPPLSPDETGPPRAMSRGEALDCPDWLLPEFEASLGADTDAVLRALQARAPVFLRVNLARIDRPRAASALEAEGIVTRPHELAETALEVTEGARRVQHSAPFRDGLVELQDAASQAVVAALPLRANDRVLDYCAGGGGKTLAMAARLPLTLFAHDADPRRMRDLPARATRAGVRVTLLAPGEGSRAAPCDLVLLDVPCSGSGSWRRSPEAKWTLTPERLADLCRIQAQILSEASALVRPGGYLAYATCSLFERENAAQIAAFLARQHGWQQRHARLFTPRDGGDGFFVAILQRQNTIQG</sequence>
<evidence type="ECO:0000256" key="6">
    <source>
        <dbReference type="SAM" id="MobiDB-lite"/>
    </source>
</evidence>
<feature type="active site" description="Nucleophile" evidence="5">
    <location>
        <position position="341"/>
    </location>
</feature>
<comment type="similarity">
    <text evidence="5">Belongs to the class I-like SAM-binding methyltransferase superfamily. RsmB/NOP family.</text>
</comment>
<dbReference type="GO" id="GO:0032259">
    <property type="term" value="P:methylation"/>
    <property type="evidence" value="ECO:0007669"/>
    <property type="project" value="UniProtKB-KW"/>
</dbReference>
<organism evidence="8 9">
    <name type="scientific">Plastorhodobacter daqingensis</name>
    <dbReference type="NCBI Taxonomy" id="1387281"/>
    <lineage>
        <taxon>Bacteria</taxon>
        <taxon>Pseudomonadati</taxon>
        <taxon>Pseudomonadota</taxon>
        <taxon>Alphaproteobacteria</taxon>
        <taxon>Rhodobacterales</taxon>
        <taxon>Paracoccaceae</taxon>
        <taxon>Plastorhodobacter</taxon>
    </lineage>
</organism>
<gene>
    <name evidence="8" type="ORF">ACFQXB_13215</name>
</gene>
<evidence type="ECO:0000313" key="8">
    <source>
        <dbReference type="EMBL" id="MFC7705158.1"/>
    </source>
</evidence>
<keyword evidence="9" id="KW-1185">Reference proteome</keyword>
<accession>A0ABW2UMG7</accession>
<protein>
    <submittedName>
        <fullName evidence="8">RsmB/NOP family class I SAM-dependent RNA methyltransferase</fullName>
        <ecNumber evidence="8">2.1.1.-</ecNumber>
    </submittedName>
</protein>
<evidence type="ECO:0000256" key="5">
    <source>
        <dbReference type="PROSITE-ProRule" id="PRU01023"/>
    </source>
</evidence>
<evidence type="ECO:0000256" key="4">
    <source>
        <dbReference type="ARBA" id="ARBA00022884"/>
    </source>
</evidence>
<dbReference type="RefSeq" id="WP_377404557.1">
    <property type="nucleotide sequence ID" value="NZ_JBHTFQ010000006.1"/>
</dbReference>
<feature type="domain" description="SAM-dependent MTase RsmB/NOP-type" evidence="7">
    <location>
        <begin position="135"/>
        <end position="392"/>
    </location>
</feature>
<keyword evidence="1 5" id="KW-0489">Methyltransferase</keyword>
<dbReference type="InterPro" id="IPR023267">
    <property type="entry name" value="RCMT"/>
</dbReference>
<dbReference type="EC" id="2.1.1.-" evidence="8"/>
<dbReference type="InterPro" id="IPR049560">
    <property type="entry name" value="MeTrfase_RsmB-F_NOP2_cat"/>
</dbReference>
<dbReference type="Pfam" id="PF22458">
    <property type="entry name" value="RsmF-B_ferredox"/>
    <property type="match status" value="1"/>
</dbReference>
<feature type="binding site" evidence="5">
    <location>
        <position position="248"/>
    </location>
    <ligand>
        <name>S-adenosyl-L-methionine</name>
        <dbReference type="ChEBI" id="CHEBI:59789"/>
    </ligand>
</feature>
<dbReference type="EMBL" id="JBHTFQ010000006">
    <property type="protein sequence ID" value="MFC7705158.1"/>
    <property type="molecule type" value="Genomic_DNA"/>
</dbReference>
<reference evidence="9" key="1">
    <citation type="journal article" date="2019" name="Int. J. Syst. Evol. Microbiol.">
        <title>The Global Catalogue of Microorganisms (GCM) 10K type strain sequencing project: providing services to taxonomists for standard genome sequencing and annotation.</title>
        <authorList>
            <consortium name="The Broad Institute Genomics Platform"/>
            <consortium name="The Broad Institute Genome Sequencing Center for Infectious Disease"/>
            <person name="Wu L."/>
            <person name="Ma J."/>
        </authorList>
    </citation>
    <scope>NUCLEOTIDE SEQUENCE [LARGE SCALE GENOMIC DNA]</scope>
    <source>
        <strain evidence="9">CGMCC 1.12750</strain>
    </source>
</reference>
<feature type="region of interest" description="Disordered" evidence="6">
    <location>
        <begin position="90"/>
        <end position="110"/>
    </location>
</feature>
<keyword evidence="4 5" id="KW-0694">RNA-binding</keyword>
<proteinExistence type="inferred from homology"/>
<dbReference type="PANTHER" id="PTHR22807:SF53">
    <property type="entry name" value="RIBOSOMAL RNA SMALL SUBUNIT METHYLTRANSFERASE B-RELATED"/>
    <property type="match status" value="1"/>
</dbReference>
<dbReference type="GO" id="GO:0008168">
    <property type="term" value="F:methyltransferase activity"/>
    <property type="evidence" value="ECO:0007669"/>
    <property type="project" value="UniProtKB-KW"/>
</dbReference>
<dbReference type="PROSITE" id="PS51686">
    <property type="entry name" value="SAM_MT_RSMB_NOP"/>
    <property type="match status" value="1"/>
</dbReference>
<dbReference type="Proteomes" id="UP001596516">
    <property type="component" value="Unassembled WGS sequence"/>
</dbReference>
<dbReference type="Gene3D" id="3.30.70.1170">
    <property type="entry name" value="Sun protein, domain 3"/>
    <property type="match status" value="1"/>
</dbReference>
<dbReference type="SUPFAM" id="SSF53335">
    <property type="entry name" value="S-adenosyl-L-methionine-dependent methyltransferases"/>
    <property type="match status" value="1"/>
</dbReference>
<comment type="caution">
    <text evidence="8">The sequence shown here is derived from an EMBL/GenBank/DDBJ whole genome shotgun (WGS) entry which is preliminary data.</text>
</comment>
<evidence type="ECO:0000256" key="2">
    <source>
        <dbReference type="ARBA" id="ARBA00022679"/>
    </source>
</evidence>
<dbReference type="Pfam" id="PF01189">
    <property type="entry name" value="Methyltr_RsmB-F"/>
    <property type="match status" value="1"/>
</dbReference>
<dbReference type="PRINTS" id="PR02008">
    <property type="entry name" value="RCMTFAMILY"/>
</dbReference>
<evidence type="ECO:0000256" key="3">
    <source>
        <dbReference type="ARBA" id="ARBA00022691"/>
    </source>
</evidence>
<dbReference type="PANTHER" id="PTHR22807">
    <property type="entry name" value="NOP2 YEAST -RELATED NOL1/NOP2/FMU SUN DOMAIN-CONTAINING"/>
    <property type="match status" value="1"/>
</dbReference>
<keyword evidence="3 5" id="KW-0949">S-adenosyl-L-methionine</keyword>
<keyword evidence="2 5" id="KW-0808">Transferase</keyword>
<dbReference type="Gene3D" id="3.40.50.150">
    <property type="entry name" value="Vaccinia Virus protein VP39"/>
    <property type="match status" value="1"/>
</dbReference>